<gene>
    <name evidence="2" type="ORF">BC008_38115</name>
</gene>
<sequence length="91" mass="9690">MKLAKLIFLISPFSLALTLLFAHPAEASVAKTTPTAAHVTPTLHQQQTLALTAPKISEQSDPLREHLGCGCSACVKSGLELQGKLPSPRNF</sequence>
<proteinExistence type="predicted"/>
<protein>
    <submittedName>
        <fullName evidence="2">Uncharacterized protein</fullName>
    </submittedName>
</protein>
<evidence type="ECO:0000313" key="2">
    <source>
        <dbReference type="EMBL" id="KST62650.1"/>
    </source>
</evidence>
<accession>A0A0V7ZDM6</accession>
<evidence type="ECO:0000256" key="1">
    <source>
        <dbReference type="SAM" id="SignalP"/>
    </source>
</evidence>
<feature type="chain" id="PRO_5006890064" evidence="1">
    <location>
        <begin position="28"/>
        <end position="91"/>
    </location>
</feature>
<dbReference type="AlphaFoldDB" id="A0A0V7ZDM6"/>
<comment type="caution">
    <text evidence="2">The sequence shown here is derived from an EMBL/GenBank/DDBJ whole genome shotgun (WGS) entry which is preliminary data.</text>
</comment>
<feature type="signal peptide" evidence="1">
    <location>
        <begin position="1"/>
        <end position="27"/>
    </location>
</feature>
<keyword evidence="1" id="KW-0732">Signal</keyword>
<dbReference type="EMBL" id="LMTZ01000151">
    <property type="protein sequence ID" value="KST62650.1"/>
    <property type="molecule type" value="Genomic_DNA"/>
</dbReference>
<organism evidence="2 3">
    <name type="scientific">Mastigocoleus testarum BC008</name>
    <dbReference type="NCBI Taxonomy" id="371196"/>
    <lineage>
        <taxon>Bacteria</taxon>
        <taxon>Bacillati</taxon>
        <taxon>Cyanobacteriota</taxon>
        <taxon>Cyanophyceae</taxon>
        <taxon>Nostocales</taxon>
        <taxon>Hapalosiphonaceae</taxon>
        <taxon>Mastigocoleus</taxon>
    </lineage>
</organism>
<evidence type="ECO:0000313" key="3">
    <source>
        <dbReference type="Proteomes" id="UP000053372"/>
    </source>
</evidence>
<dbReference type="RefSeq" id="WP_058184609.1">
    <property type="nucleotide sequence ID" value="NZ_LMTZ01000151.1"/>
</dbReference>
<keyword evidence="3" id="KW-1185">Reference proteome</keyword>
<reference evidence="2 3" key="1">
    <citation type="journal article" date="2015" name="Genome Announc.">
        <title>Draft Genome of the Euendolithic (true boring) Cyanobacterium Mastigocoleus testarum strain BC008.</title>
        <authorList>
            <person name="Guida B.S."/>
            <person name="Garcia-Pichel F."/>
        </authorList>
    </citation>
    <scope>NUCLEOTIDE SEQUENCE [LARGE SCALE GENOMIC DNA]</scope>
    <source>
        <strain evidence="2 3">BC008</strain>
    </source>
</reference>
<name>A0A0V7ZDM6_9CYAN</name>
<dbReference type="Proteomes" id="UP000053372">
    <property type="component" value="Unassembled WGS sequence"/>
</dbReference>
<dbReference type="OrthoDB" id="516128at2"/>